<evidence type="ECO:0000313" key="1">
    <source>
        <dbReference type="EMBL" id="CAB4141528.1"/>
    </source>
</evidence>
<sequence length="52" mass="5867">ERLVHIVKTATSQNLKVCVAVHNGAHIVMYDILEIAQELAERFPLPKNEVMP</sequence>
<reference evidence="1" key="1">
    <citation type="submission" date="2020-04" db="EMBL/GenBank/DDBJ databases">
        <authorList>
            <person name="Chiriac C."/>
            <person name="Salcher M."/>
            <person name="Ghai R."/>
            <person name="Kavagutti S V."/>
        </authorList>
    </citation>
    <scope>NUCLEOTIDE SEQUENCE</scope>
</reference>
<accession>A0A6J5M4D1</accession>
<feature type="non-terminal residue" evidence="1">
    <location>
        <position position="1"/>
    </location>
</feature>
<protein>
    <submittedName>
        <fullName evidence="1">Uncharacterized protein</fullName>
    </submittedName>
</protein>
<proteinExistence type="predicted"/>
<name>A0A6J5M4D1_9CAUD</name>
<organism evidence="1">
    <name type="scientific">uncultured Caudovirales phage</name>
    <dbReference type="NCBI Taxonomy" id="2100421"/>
    <lineage>
        <taxon>Viruses</taxon>
        <taxon>Duplodnaviria</taxon>
        <taxon>Heunggongvirae</taxon>
        <taxon>Uroviricota</taxon>
        <taxon>Caudoviricetes</taxon>
        <taxon>Peduoviridae</taxon>
        <taxon>Maltschvirus</taxon>
        <taxon>Maltschvirus maltsch</taxon>
    </lineage>
</organism>
<gene>
    <name evidence="1" type="ORF">UFOVP418_57</name>
</gene>
<dbReference type="EMBL" id="LR796391">
    <property type="protein sequence ID" value="CAB4141528.1"/>
    <property type="molecule type" value="Genomic_DNA"/>
</dbReference>